<dbReference type="Pfam" id="PF13545">
    <property type="entry name" value="HTH_Crp_2"/>
    <property type="match status" value="1"/>
</dbReference>
<evidence type="ECO:0000313" key="8">
    <source>
        <dbReference type="Proteomes" id="UP000311469"/>
    </source>
</evidence>
<keyword evidence="3" id="KW-0804">Transcription</keyword>
<evidence type="ECO:0000256" key="2">
    <source>
        <dbReference type="ARBA" id="ARBA00023125"/>
    </source>
</evidence>
<feature type="domain" description="Cyclic nucleotide-binding" evidence="5">
    <location>
        <begin position="108"/>
        <end position="154"/>
    </location>
</feature>
<dbReference type="GO" id="GO:0003677">
    <property type="term" value="F:DNA binding"/>
    <property type="evidence" value="ECO:0007669"/>
    <property type="project" value="UniProtKB-KW"/>
</dbReference>
<dbReference type="PROSITE" id="PS50042">
    <property type="entry name" value="CNMP_BINDING_3"/>
    <property type="match status" value="1"/>
</dbReference>
<feature type="compositionally biased region" description="Basic residues" evidence="4">
    <location>
        <begin position="53"/>
        <end position="65"/>
    </location>
</feature>
<dbReference type="InterPro" id="IPR012318">
    <property type="entry name" value="HTH_CRP"/>
</dbReference>
<gene>
    <name evidence="7" type="ORF">FIL70_10700</name>
</gene>
<feature type="domain" description="HTH crp-type" evidence="6">
    <location>
        <begin position="219"/>
        <end position="293"/>
    </location>
</feature>
<dbReference type="SMART" id="SM00100">
    <property type="entry name" value="cNMP"/>
    <property type="match status" value="1"/>
</dbReference>
<dbReference type="CDD" id="cd00092">
    <property type="entry name" value="HTH_CRP"/>
    <property type="match status" value="1"/>
</dbReference>
<dbReference type="SMART" id="SM00419">
    <property type="entry name" value="HTH_CRP"/>
    <property type="match status" value="1"/>
</dbReference>
<evidence type="ECO:0000259" key="5">
    <source>
        <dbReference type="PROSITE" id="PS50042"/>
    </source>
</evidence>
<dbReference type="Proteomes" id="UP000311469">
    <property type="component" value="Chromosome cSF1"/>
</dbReference>
<dbReference type="InterPro" id="IPR036390">
    <property type="entry name" value="WH_DNA-bd_sf"/>
</dbReference>
<accession>A0A5B8CL19</accession>
<dbReference type="SUPFAM" id="SSF46785">
    <property type="entry name" value="Winged helix' DNA-binding domain"/>
    <property type="match status" value="1"/>
</dbReference>
<dbReference type="InterPro" id="IPR050397">
    <property type="entry name" value="Env_Response_Regulators"/>
</dbReference>
<proteinExistence type="predicted"/>
<dbReference type="PANTHER" id="PTHR24567">
    <property type="entry name" value="CRP FAMILY TRANSCRIPTIONAL REGULATORY PROTEIN"/>
    <property type="match status" value="1"/>
</dbReference>
<protein>
    <submittedName>
        <fullName evidence="7">Crp/Fnr family transcriptional regulator</fullName>
    </submittedName>
</protein>
<evidence type="ECO:0000256" key="1">
    <source>
        <dbReference type="ARBA" id="ARBA00023015"/>
    </source>
</evidence>
<organism evidence="7 8">
    <name type="scientific">Sphingobium fuliginis ATCC 27551</name>
    <dbReference type="NCBI Taxonomy" id="1208342"/>
    <lineage>
        <taxon>Bacteria</taxon>
        <taxon>Pseudomonadati</taxon>
        <taxon>Pseudomonadota</taxon>
        <taxon>Alphaproteobacteria</taxon>
        <taxon>Sphingomonadales</taxon>
        <taxon>Sphingomonadaceae</taxon>
        <taxon>Sphingobium</taxon>
    </lineage>
</organism>
<evidence type="ECO:0000313" key="7">
    <source>
        <dbReference type="EMBL" id="QDC37621.1"/>
    </source>
</evidence>
<keyword evidence="1" id="KW-0805">Transcription regulation</keyword>
<dbReference type="GO" id="GO:0003700">
    <property type="term" value="F:DNA-binding transcription factor activity"/>
    <property type="evidence" value="ECO:0007669"/>
    <property type="project" value="TreeGrafter"/>
</dbReference>
<dbReference type="PANTHER" id="PTHR24567:SF68">
    <property type="entry name" value="DNA-BINDING TRANSCRIPTIONAL DUAL REGULATOR CRP"/>
    <property type="match status" value="1"/>
</dbReference>
<evidence type="ECO:0000259" key="6">
    <source>
        <dbReference type="PROSITE" id="PS51063"/>
    </source>
</evidence>
<sequence length="321" mass="35729">MTRSGMNSSTLIMSPMPHCSVVLPAGGSAASRRPGPACGRPAFRHGQPDGQRRASRPRRRRRRHPIPLMKMPSPILLPLLARLGGRTALSKEDGAALLSLPHSLRHCEPGDYIIREGDRPQSCLILLSGFAHRHRISSNGGRHIVGIHGRGDILTLPPVQLFPSEDFVQALTDLRVAAIPLEDVLALMRERANIADALWAEMTAETSVFRAWISNMGRRDARGRIAYLLCELVMRSYPEGGSDGCRLILPLSQVELADATGMTTVHVNRTLKALEKAGVIERDRRRITIPNWRRLTELSDFRPQAWLGRMDRHVELEEEQG</sequence>
<evidence type="ECO:0000256" key="3">
    <source>
        <dbReference type="ARBA" id="ARBA00023163"/>
    </source>
</evidence>
<dbReference type="KEGG" id="sufl:FIL70_10700"/>
<dbReference type="Gene3D" id="2.60.120.10">
    <property type="entry name" value="Jelly Rolls"/>
    <property type="match status" value="1"/>
</dbReference>
<dbReference type="InterPro" id="IPR018490">
    <property type="entry name" value="cNMP-bd_dom_sf"/>
</dbReference>
<dbReference type="SUPFAM" id="SSF51206">
    <property type="entry name" value="cAMP-binding domain-like"/>
    <property type="match status" value="1"/>
</dbReference>
<dbReference type="EMBL" id="CP041016">
    <property type="protein sequence ID" value="QDC37621.1"/>
    <property type="molecule type" value="Genomic_DNA"/>
</dbReference>
<dbReference type="Pfam" id="PF00027">
    <property type="entry name" value="cNMP_binding"/>
    <property type="match status" value="1"/>
</dbReference>
<dbReference type="GO" id="GO:0005829">
    <property type="term" value="C:cytosol"/>
    <property type="evidence" value="ECO:0007669"/>
    <property type="project" value="TreeGrafter"/>
</dbReference>
<feature type="region of interest" description="Disordered" evidence="4">
    <location>
        <begin position="25"/>
        <end position="67"/>
    </location>
</feature>
<name>A0A5B8CL19_SPHSA</name>
<dbReference type="PROSITE" id="PS51063">
    <property type="entry name" value="HTH_CRP_2"/>
    <property type="match status" value="1"/>
</dbReference>
<keyword evidence="2" id="KW-0238">DNA-binding</keyword>
<reference evidence="7 8" key="1">
    <citation type="submission" date="2019-06" db="EMBL/GenBank/DDBJ databases">
        <title>Genome organization and adaptive potential of archetypical organophosphate degarding Sphingobium fuliginis ATCC 27551.</title>
        <authorList>
            <person name="Sarwar A."/>
            <person name="Parthasarathy S."/>
            <person name="Singh C."/>
            <person name="Siddavattam D."/>
        </authorList>
    </citation>
    <scope>NUCLEOTIDE SEQUENCE [LARGE SCALE GENOMIC DNA]</scope>
    <source>
        <strain evidence="7 8">ATCC 27551</strain>
    </source>
</reference>
<dbReference type="InterPro" id="IPR000595">
    <property type="entry name" value="cNMP-bd_dom"/>
</dbReference>
<dbReference type="AlphaFoldDB" id="A0A5B8CL19"/>
<evidence type="ECO:0000256" key="4">
    <source>
        <dbReference type="SAM" id="MobiDB-lite"/>
    </source>
</evidence>
<dbReference type="InterPro" id="IPR014710">
    <property type="entry name" value="RmlC-like_jellyroll"/>
</dbReference>
<dbReference type="CDD" id="cd00038">
    <property type="entry name" value="CAP_ED"/>
    <property type="match status" value="1"/>
</dbReference>